<accession>A0ABV6JL95</accession>
<dbReference type="GO" id="GO:0008168">
    <property type="term" value="F:methyltransferase activity"/>
    <property type="evidence" value="ECO:0007669"/>
    <property type="project" value="UniProtKB-KW"/>
</dbReference>
<comment type="caution">
    <text evidence="4">The sequence shown here is derived from an EMBL/GenBank/DDBJ whole genome shotgun (WGS) entry which is preliminary data.</text>
</comment>
<dbReference type="SUPFAM" id="SSF53335">
    <property type="entry name" value="S-adenosyl-L-methionine-dependent methyltransferases"/>
    <property type="match status" value="1"/>
</dbReference>
<dbReference type="EC" id="2.1.1.-" evidence="4"/>
<sequence>MGEIVAERHLWALDVMNIAPSDRILEIGCGYGHMASLICSHLIEGRITAIDRSEKMIQAAKKRTAPFMSLDKVRFVTASIHEADLGTERFDKVFAVNVNVFWMKAERELAAIKQHLLPDGHVYLFIQPPAPGRLRTISDLMSHNLLEAGFTVSNVVVEPRHPVQMVCVISKM</sequence>
<feature type="domain" description="Methyltransferase" evidence="3">
    <location>
        <begin position="24"/>
        <end position="120"/>
    </location>
</feature>
<gene>
    <name evidence="4" type="ORF">ACFFJ8_33790</name>
</gene>
<keyword evidence="5" id="KW-1185">Reference proteome</keyword>
<dbReference type="CDD" id="cd02440">
    <property type="entry name" value="AdoMet_MTases"/>
    <property type="match status" value="1"/>
</dbReference>
<evidence type="ECO:0000259" key="3">
    <source>
        <dbReference type="Pfam" id="PF13649"/>
    </source>
</evidence>
<dbReference type="Gene3D" id="3.40.50.150">
    <property type="entry name" value="Vaccinia Virus protein VP39"/>
    <property type="match status" value="1"/>
</dbReference>
<evidence type="ECO:0000313" key="5">
    <source>
        <dbReference type="Proteomes" id="UP001589818"/>
    </source>
</evidence>
<keyword evidence="1 4" id="KW-0489">Methyltransferase</keyword>
<dbReference type="PANTHER" id="PTHR43861">
    <property type="entry name" value="TRANS-ACONITATE 2-METHYLTRANSFERASE-RELATED"/>
    <property type="match status" value="1"/>
</dbReference>
<proteinExistence type="predicted"/>
<keyword evidence="2 4" id="KW-0808">Transferase</keyword>
<dbReference type="EMBL" id="JBHLVF010000051">
    <property type="protein sequence ID" value="MFC0396322.1"/>
    <property type="molecule type" value="Genomic_DNA"/>
</dbReference>
<dbReference type="PANTHER" id="PTHR43861:SF1">
    <property type="entry name" value="TRANS-ACONITATE 2-METHYLTRANSFERASE"/>
    <property type="match status" value="1"/>
</dbReference>
<dbReference type="Proteomes" id="UP001589818">
    <property type="component" value="Unassembled WGS sequence"/>
</dbReference>
<dbReference type="GO" id="GO:0032259">
    <property type="term" value="P:methylation"/>
    <property type="evidence" value="ECO:0007669"/>
    <property type="project" value="UniProtKB-KW"/>
</dbReference>
<protein>
    <submittedName>
        <fullName evidence="4">Class I SAM-dependent methyltransferase</fullName>
        <ecNumber evidence="4">2.1.1.-</ecNumber>
    </submittedName>
</protein>
<evidence type="ECO:0000256" key="2">
    <source>
        <dbReference type="ARBA" id="ARBA00022679"/>
    </source>
</evidence>
<name>A0ABV6JL95_9BACL</name>
<reference evidence="4 5" key="1">
    <citation type="submission" date="2024-09" db="EMBL/GenBank/DDBJ databases">
        <authorList>
            <person name="Sun Q."/>
            <person name="Mori K."/>
        </authorList>
    </citation>
    <scope>NUCLEOTIDE SEQUENCE [LARGE SCALE GENOMIC DNA]</scope>
    <source>
        <strain evidence="4 5">CCM 4839</strain>
    </source>
</reference>
<evidence type="ECO:0000256" key="1">
    <source>
        <dbReference type="ARBA" id="ARBA00022603"/>
    </source>
</evidence>
<dbReference type="RefSeq" id="WP_204817977.1">
    <property type="nucleotide sequence ID" value="NZ_JANHOF010000004.1"/>
</dbReference>
<dbReference type="InterPro" id="IPR029063">
    <property type="entry name" value="SAM-dependent_MTases_sf"/>
</dbReference>
<organism evidence="4 5">
    <name type="scientific">Paenibacillus mendelii</name>
    <dbReference type="NCBI Taxonomy" id="206163"/>
    <lineage>
        <taxon>Bacteria</taxon>
        <taxon>Bacillati</taxon>
        <taxon>Bacillota</taxon>
        <taxon>Bacilli</taxon>
        <taxon>Bacillales</taxon>
        <taxon>Paenibacillaceae</taxon>
        <taxon>Paenibacillus</taxon>
    </lineage>
</organism>
<dbReference type="InterPro" id="IPR041698">
    <property type="entry name" value="Methyltransf_25"/>
</dbReference>
<evidence type="ECO:0000313" key="4">
    <source>
        <dbReference type="EMBL" id="MFC0396322.1"/>
    </source>
</evidence>
<dbReference type="Pfam" id="PF13649">
    <property type="entry name" value="Methyltransf_25"/>
    <property type="match status" value="1"/>
</dbReference>